<proteinExistence type="predicted"/>
<reference evidence="2" key="1">
    <citation type="submission" date="2006-09" db="EMBL/GenBank/DDBJ databases">
        <title>Cloning and sequencing of Escherichia coli heat labile (LT) toxin gene.</title>
        <authorList>
            <person name="Yu X.-L."/>
            <person name="Luo W."/>
            <person name="Bai X."/>
            <person name="Ding J."/>
            <person name="Hou Q.-H."/>
            <person name="Li R.-C."/>
            <person name="Yin H."/>
            <person name="Liu H."/>
            <person name="Liu Z.-H."/>
            <person name="Wang Z.-N."/>
            <person name="Huang Z.-B."/>
        </authorList>
    </citation>
    <scope>NUCLEOTIDE SEQUENCE</scope>
    <source>
        <strain evidence="2">EC0412A</strain>
    </source>
</reference>
<dbReference type="Gene3D" id="2.60.120.1210">
    <property type="match status" value="1"/>
</dbReference>
<dbReference type="AlphaFoldDB" id="A0A1J8"/>
<sequence>MRLKYILIIPLLLISLSVFASTLQVDKSVSYDWINSSASSAQVTGTLLGTGKTNTTQMPALYTWKHKIYNVNFIPSSSGTLTCQAGTILVWKGGRETQYALECRVSIHHSSGSINESQWGQQSQVGFGTGCGNNKCRFTGFEISLRIPPNAQTYPLSSGDLKGSFSLTNKEVNWSASIYVPAIAKSYRVYTSITLPDTVNLKQNQATPVYYTFSAPSVSNTITGIPNQNDMPSSNVKLTIGPIQSKTTALYVQPDARGSWYDLSKSITMKVVKSSMLNFKGINAKPGNVTLSVPIVFEIQ</sequence>
<dbReference type="RefSeq" id="WP_063080277.1">
    <property type="nucleotide sequence ID" value="NZ_BLCW01000073.1"/>
</dbReference>
<keyword evidence="1" id="KW-0732">Signal</keyword>
<accession>A0A1J8</accession>
<evidence type="ECO:0000313" key="2">
    <source>
        <dbReference type="EMBL" id="ABJ90288.1"/>
    </source>
</evidence>
<feature type="chain" id="PRO_5002622267" evidence="1">
    <location>
        <begin position="21"/>
        <end position="300"/>
    </location>
</feature>
<evidence type="ECO:0000256" key="1">
    <source>
        <dbReference type="SAM" id="SignalP"/>
    </source>
</evidence>
<organism evidence="2">
    <name type="scientific">Escherichia coli</name>
    <dbReference type="NCBI Taxonomy" id="562"/>
    <lineage>
        <taxon>Bacteria</taxon>
        <taxon>Pseudomonadati</taxon>
        <taxon>Pseudomonadota</taxon>
        <taxon>Gammaproteobacteria</taxon>
        <taxon>Enterobacterales</taxon>
        <taxon>Enterobacteriaceae</taxon>
        <taxon>Escherichia</taxon>
    </lineage>
</organism>
<feature type="signal peptide" evidence="1">
    <location>
        <begin position="1"/>
        <end position="20"/>
    </location>
</feature>
<gene>
    <name evidence="2" type="primary">fedF</name>
</gene>
<dbReference type="EMBL" id="DQ995282">
    <property type="protein sequence ID" value="ABJ90288.1"/>
    <property type="molecule type" value="Genomic_DNA"/>
</dbReference>
<name>A0A1J8_ECOLX</name>
<protein>
    <submittedName>
        <fullName evidence="2">Adhesin AC</fullName>
    </submittedName>
</protein>